<reference evidence="7 8" key="1">
    <citation type="submission" date="2019-02" db="EMBL/GenBank/DDBJ databases">
        <title>Prokaryotic population dynamics and viral predation in marine succession experiment using metagenomics: the confinement effect.</title>
        <authorList>
            <person name="Haro-Moreno J.M."/>
            <person name="Rodriguez-Valera F."/>
            <person name="Lopez-Perez M."/>
        </authorList>
    </citation>
    <scope>NUCLEOTIDE SEQUENCE [LARGE SCALE GENOMIC DNA]</scope>
    <source>
        <strain evidence="7">MED-G163</strain>
    </source>
</reference>
<dbReference type="Gene3D" id="3.100.10.10">
    <property type="match status" value="1"/>
</dbReference>
<dbReference type="InterPro" id="IPR030878">
    <property type="entry name" value="Ribosomal_uL15"/>
</dbReference>
<dbReference type="Pfam" id="PF00828">
    <property type="entry name" value="Ribosomal_L27A"/>
    <property type="match status" value="1"/>
</dbReference>
<feature type="region of interest" description="Disordered" evidence="5">
    <location>
        <begin position="1"/>
        <end position="64"/>
    </location>
</feature>
<accession>A0A520MJS4</accession>
<dbReference type="GO" id="GO:0022625">
    <property type="term" value="C:cytosolic large ribosomal subunit"/>
    <property type="evidence" value="ECO:0007669"/>
    <property type="project" value="TreeGrafter"/>
</dbReference>
<dbReference type="GO" id="GO:0019843">
    <property type="term" value="F:rRNA binding"/>
    <property type="evidence" value="ECO:0007669"/>
    <property type="project" value="UniProtKB-UniRule"/>
</dbReference>
<gene>
    <name evidence="4" type="primary">rplO</name>
    <name evidence="7" type="ORF">EVA96_01195</name>
</gene>
<dbReference type="PANTHER" id="PTHR12934:SF11">
    <property type="entry name" value="LARGE RIBOSOMAL SUBUNIT PROTEIN UL15M"/>
    <property type="match status" value="1"/>
</dbReference>
<dbReference type="GO" id="GO:0006412">
    <property type="term" value="P:translation"/>
    <property type="evidence" value="ECO:0007669"/>
    <property type="project" value="UniProtKB-UniRule"/>
</dbReference>
<keyword evidence="4" id="KW-0699">rRNA-binding</keyword>
<dbReference type="InterPro" id="IPR036227">
    <property type="entry name" value="Ribosomal_uL15/eL18_sf"/>
</dbReference>
<evidence type="ECO:0000256" key="1">
    <source>
        <dbReference type="ARBA" id="ARBA00007320"/>
    </source>
</evidence>
<dbReference type="PANTHER" id="PTHR12934">
    <property type="entry name" value="50S RIBOSOMAL PROTEIN L15"/>
    <property type="match status" value="1"/>
</dbReference>
<feature type="compositionally biased region" description="Gly residues" evidence="5">
    <location>
        <begin position="28"/>
        <end position="38"/>
    </location>
</feature>
<evidence type="ECO:0000256" key="4">
    <source>
        <dbReference type="HAMAP-Rule" id="MF_01341"/>
    </source>
</evidence>
<dbReference type="InterPro" id="IPR021131">
    <property type="entry name" value="Ribosomal_uL15/eL18"/>
</dbReference>
<evidence type="ECO:0000313" key="7">
    <source>
        <dbReference type="EMBL" id="RZO21484.1"/>
    </source>
</evidence>
<evidence type="ECO:0000256" key="3">
    <source>
        <dbReference type="ARBA" id="ARBA00023274"/>
    </source>
</evidence>
<dbReference type="InterPro" id="IPR005749">
    <property type="entry name" value="Ribosomal_uL15_bac-type"/>
</dbReference>
<evidence type="ECO:0000259" key="6">
    <source>
        <dbReference type="Pfam" id="PF00828"/>
    </source>
</evidence>
<feature type="domain" description="Large ribosomal subunit protein uL15/eL18" evidence="6">
    <location>
        <begin position="92"/>
        <end position="147"/>
    </location>
</feature>
<organism evidence="7 8">
    <name type="scientific">SAR86 cluster bacterium</name>
    <dbReference type="NCBI Taxonomy" id="2030880"/>
    <lineage>
        <taxon>Bacteria</taxon>
        <taxon>Pseudomonadati</taxon>
        <taxon>Pseudomonadota</taxon>
        <taxon>Gammaproteobacteria</taxon>
        <taxon>SAR86 cluster</taxon>
    </lineage>
</organism>
<evidence type="ECO:0000256" key="2">
    <source>
        <dbReference type="ARBA" id="ARBA00022980"/>
    </source>
</evidence>
<dbReference type="SUPFAM" id="SSF52080">
    <property type="entry name" value="Ribosomal proteins L15p and L18e"/>
    <property type="match status" value="1"/>
</dbReference>
<comment type="function">
    <text evidence="4">Binds to the 23S rRNA.</text>
</comment>
<keyword evidence="4" id="KW-0694">RNA-binding</keyword>
<dbReference type="NCBIfam" id="TIGR01071">
    <property type="entry name" value="rplO_bact"/>
    <property type="match status" value="1"/>
</dbReference>
<keyword evidence="3 4" id="KW-0687">Ribonucleoprotein</keyword>
<comment type="subunit">
    <text evidence="4">Part of the 50S ribosomal subunit.</text>
</comment>
<dbReference type="HAMAP" id="MF_01341">
    <property type="entry name" value="Ribosomal_uL15"/>
    <property type="match status" value="1"/>
</dbReference>
<evidence type="ECO:0000256" key="5">
    <source>
        <dbReference type="SAM" id="MobiDB-lite"/>
    </source>
</evidence>
<evidence type="ECO:0000313" key="8">
    <source>
        <dbReference type="Proteomes" id="UP000315782"/>
    </source>
</evidence>
<keyword evidence="2 4" id="KW-0689">Ribosomal protein</keyword>
<name>A0A520MJS4_9GAMM</name>
<comment type="similarity">
    <text evidence="1 4">Belongs to the universal ribosomal protein uL15 family.</text>
</comment>
<feature type="compositionally biased region" description="Polar residues" evidence="5">
    <location>
        <begin position="1"/>
        <end position="19"/>
    </location>
</feature>
<comment type="caution">
    <text evidence="7">The sequence shown here is derived from an EMBL/GenBank/DDBJ whole genome shotgun (WGS) entry which is preliminary data.</text>
</comment>
<proteinExistence type="inferred from homology"/>
<protein>
    <recommendedName>
        <fullName evidence="4">Large ribosomal subunit protein uL15</fullName>
    </recommendedName>
</protein>
<dbReference type="EMBL" id="SHBI01000003">
    <property type="protein sequence ID" value="RZO21484.1"/>
    <property type="molecule type" value="Genomic_DNA"/>
</dbReference>
<sequence>MSENETNKMSLNSLSNKGTSKNRKRVGRGMGSGTGKTAGRGHKGQKSRTGGNVRPGFEGGQMPLQMRLPKFGFSSRKNNHLKEVNVKNINGLETVTLETLKENKIISKSVKKVKIFGTFELDSKVNVEGIKVTKGAKESIEKAGGSVKDVEPTPVLLKGVKKAERVSE</sequence>
<dbReference type="Proteomes" id="UP000315782">
    <property type="component" value="Unassembled WGS sequence"/>
</dbReference>
<dbReference type="GO" id="GO:0003735">
    <property type="term" value="F:structural constituent of ribosome"/>
    <property type="evidence" value="ECO:0007669"/>
    <property type="project" value="InterPro"/>
</dbReference>
<dbReference type="AlphaFoldDB" id="A0A520MJS4"/>